<dbReference type="Gene3D" id="3.10.620.30">
    <property type="match status" value="1"/>
</dbReference>
<dbReference type="Pfam" id="PF06035">
    <property type="entry name" value="Peptidase_C93"/>
    <property type="match status" value="1"/>
</dbReference>
<dbReference type="Proteomes" id="UP001161406">
    <property type="component" value="Unassembled WGS sequence"/>
</dbReference>
<dbReference type="InterPro" id="IPR010319">
    <property type="entry name" value="Transglutaminase-like_Cys_pept"/>
</dbReference>
<reference evidence="2" key="1">
    <citation type="journal article" date="2014" name="Int. J. Syst. Evol. Microbiol.">
        <title>Complete genome of a new Firmicutes species belonging to the dominant human colonic microbiota ('Ruminococcus bicirculans') reveals two chromosomes and a selective capacity to utilize plant glucans.</title>
        <authorList>
            <consortium name="NISC Comparative Sequencing Program"/>
            <person name="Wegmann U."/>
            <person name="Louis P."/>
            <person name="Goesmann A."/>
            <person name="Henrissat B."/>
            <person name="Duncan S.H."/>
            <person name="Flint H.J."/>
        </authorList>
    </citation>
    <scope>NUCLEOTIDE SEQUENCE</scope>
    <source>
        <strain evidence="2">NBRC 103855</strain>
    </source>
</reference>
<feature type="chain" id="PRO_5046660455" description="Transglutaminase" evidence="1">
    <location>
        <begin position="25"/>
        <end position="207"/>
    </location>
</feature>
<keyword evidence="3" id="KW-1185">Reference proteome</keyword>
<name>A0ABQ5UBD6_9HYPH</name>
<evidence type="ECO:0000313" key="2">
    <source>
        <dbReference type="EMBL" id="GLQ09136.1"/>
    </source>
</evidence>
<evidence type="ECO:0000313" key="3">
    <source>
        <dbReference type="Proteomes" id="UP001161406"/>
    </source>
</evidence>
<sequence length="207" mass="22659">MFFNTKALFTAFLAFAAITAPAQALDLTNVAFVQVVEGATSIPVGHAEFCKSRPAECRANQEIVPAMPLDEARWSQLLQINANINGNVVPVADIDLYQVDEFWTYPNGYGDCEDIALAKRRELINAGWPVSTLLMAIVKEADGGGHAVLIVRTDRGDLVLDNQDGAVRLWSDTPYHYVKRQSQAHAGQWVDMLDSRQIAVATTAGIK</sequence>
<dbReference type="EMBL" id="BSNG01000001">
    <property type="protein sequence ID" value="GLQ09136.1"/>
    <property type="molecule type" value="Genomic_DNA"/>
</dbReference>
<organism evidence="2 3">
    <name type="scientific">Devosia yakushimensis</name>
    <dbReference type="NCBI Taxonomy" id="470028"/>
    <lineage>
        <taxon>Bacteria</taxon>
        <taxon>Pseudomonadati</taxon>
        <taxon>Pseudomonadota</taxon>
        <taxon>Alphaproteobacteria</taxon>
        <taxon>Hyphomicrobiales</taxon>
        <taxon>Devosiaceae</taxon>
        <taxon>Devosia</taxon>
    </lineage>
</organism>
<protein>
    <recommendedName>
        <fullName evidence="4">Transglutaminase</fullName>
    </recommendedName>
</protein>
<proteinExistence type="predicted"/>
<gene>
    <name evidence="2" type="ORF">GCM10007913_10680</name>
</gene>
<evidence type="ECO:0008006" key="4">
    <source>
        <dbReference type="Google" id="ProtNLM"/>
    </source>
</evidence>
<dbReference type="PANTHER" id="PTHR39327">
    <property type="match status" value="1"/>
</dbReference>
<evidence type="ECO:0000256" key="1">
    <source>
        <dbReference type="SAM" id="SignalP"/>
    </source>
</evidence>
<accession>A0ABQ5UBD6</accession>
<dbReference type="PANTHER" id="PTHR39327:SF1">
    <property type="entry name" value="BLR5470 PROTEIN"/>
    <property type="match status" value="1"/>
</dbReference>
<reference evidence="2" key="2">
    <citation type="submission" date="2023-01" db="EMBL/GenBank/DDBJ databases">
        <title>Draft genome sequence of Devosia yakushimensis strain NBRC 103855.</title>
        <authorList>
            <person name="Sun Q."/>
            <person name="Mori K."/>
        </authorList>
    </citation>
    <scope>NUCLEOTIDE SEQUENCE</scope>
    <source>
        <strain evidence="2">NBRC 103855</strain>
    </source>
</reference>
<feature type="signal peptide" evidence="1">
    <location>
        <begin position="1"/>
        <end position="24"/>
    </location>
</feature>
<comment type="caution">
    <text evidence="2">The sequence shown here is derived from an EMBL/GenBank/DDBJ whole genome shotgun (WGS) entry which is preliminary data.</text>
</comment>
<keyword evidence="1" id="KW-0732">Signal</keyword>
<dbReference type="RefSeq" id="WP_284388643.1">
    <property type="nucleotide sequence ID" value="NZ_BSNG01000001.1"/>
</dbReference>